<dbReference type="EMBL" id="LAZR01003055">
    <property type="protein sequence ID" value="KKN22502.1"/>
    <property type="molecule type" value="Genomic_DNA"/>
</dbReference>
<sequence length="79" mass="9250">MANKTKVTPYSSFTVKFFDNKIEVDMEHFEKITLGKIQTTYPLIMDEWHRQQQVVLIKQRKKEQEAAAEAAQQMETTDG</sequence>
<accession>A0A0F9PDE0</accession>
<protein>
    <submittedName>
        <fullName evidence="1">Uncharacterized protein</fullName>
    </submittedName>
</protein>
<proteinExistence type="predicted"/>
<comment type="caution">
    <text evidence="1">The sequence shown here is derived from an EMBL/GenBank/DDBJ whole genome shotgun (WGS) entry which is preliminary data.</text>
</comment>
<name>A0A0F9PDE0_9ZZZZ</name>
<evidence type="ECO:0000313" key="1">
    <source>
        <dbReference type="EMBL" id="KKN22502.1"/>
    </source>
</evidence>
<gene>
    <name evidence="1" type="ORF">LCGC14_0914350</name>
</gene>
<organism evidence="1">
    <name type="scientific">marine sediment metagenome</name>
    <dbReference type="NCBI Taxonomy" id="412755"/>
    <lineage>
        <taxon>unclassified sequences</taxon>
        <taxon>metagenomes</taxon>
        <taxon>ecological metagenomes</taxon>
    </lineage>
</organism>
<dbReference type="AlphaFoldDB" id="A0A0F9PDE0"/>
<reference evidence="1" key="1">
    <citation type="journal article" date="2015" name="Nature">
        <title>Complex archaea that bridge the gap between prokaryotes and eukaryotes.</title>
        <authorList>
            <person name="Spang A."/>
            <person name="Saw J.H."/>
            <person name="Jorgensen S.L."/>
            <person name="Zaremba-Niedzwiedzka K."/>
            <person name="Martijn J."/>
            <person name="Lind A.E."/>
            <person name="van Eijk R."/>
            <person name="Schleper C."/>
            <person name="Guy L."/>
            <person name="Ettema T.J."/>
        </authorList>
    </citation>
    <scope>NUCLEOTIDE SEQUENCE</scope>
</reference>